<sequence length="65" mass="7696">MLIMNPRHIRDEKIAQLKEGRTAYAESDELIRLMKRSIERDNLHVHYDQTNIGCWFIPLPESKSS</sequence>
<dbReference type="EMBL" id="FNKD01000002">
    <property type="protein sequence ID" value="SDQ43659.1"/>
    <property type="molecule type" value="Genomic_DNA"/>
</dbReference>
<dbReference type="Proteomes" id="UP000199444">
    <property type="component" value="Unassembled WGS sequence"/>
</dbReference>
<name>A0A1H1AVF7_9BACI</name>
<protein>
    <submittedName>
        <fullName evidence="1">Uncharacterized protein</fullName>
    </submittedName>
</protein>
<accession>A0A1H1AVF7</accession>
<dbReference type="STRING" id="553311.SAMN05216231_1472"/>
<gene>
    <name evidence="1" type="ORF">SAMN05216231_1472</name>
</gene>
<evidence type="ECO:0000313" key="2">
    <source>
        <dbReference type="Proteomes" id="UP000199444"/>
    </source>
</evidence>
<dbReference type="AlphaFoldDB" id="A0A1H1AVF7"/>
<dbReference type="InterPro" id="IPR058867">
    <property type="entry name" value="YtzJ"/>
</dbReference>
<proteinExistence type="predicted"/>
<organism evidence="1 2">
    <name type="scientific">Virgibacillus salinus</name>
    <dbReference type="NCBI Taxonomy" id="553311"/>
    <lineage>
        <taxon>Bacteria</taxon>
        <taxon>Bacillati</taxon>
        <taxon>Bacillota</taxon>
        <taxon>Bacilli</taxon>
        <taxon>Bacillales</taxon>
        <taxon>Bacillaceae</taxon>
        <taxon>Virgibacillus</taxon>
    </lineage>
</organism>
<reference evidence="1 2" key="1">
    <citation type="submission" date="2016-10" db="EMBL/GenBank/DDBJ databases">
        <authorList>
            <person name="de Groot N.N."/>
        </authorList>
    </citation>
    <scope>NUCLEOTIDE SEQUENCE [LARGE SCALE GENOMIC DNA]</scope>
    <source>
        <strain evidence="1 2">CGMCC 1.10449</strain>
    </source>
</reference>
<dbReference type="Pfam" id="PF26326">
    <property type="entry name" value="YtzJ"/>
    <property type="match status" value="1"/>
</dbReference>
<evidence type="ECO:0000313" key="1">
    <source>
        <dbReference type="EMBL" id="SDQ43659.1"/>
    </source>
</evidence>
<keyword evidence="2" id="KW-1185">Reference proteome</keyword>